<keyword evidence="3" id="KW-1185">Reference proteome</keyword>
<dbReference type="InterPro" id="IPR029641">
    <property type="entry name" value="APC16"/>
</dbReference>
<evidence type="ECO:0000313" key="3">
    <source>
        <dbReference type="Proteomes" id="UP001186944"/>
    </source>
</evidence>
<evidence type="ECO:0000313" key="2">
    <source>
        <dbReference type="EMBL" id="KAK3091061.1"/>
    </source>
</evidence>
<sequence>MASGAGSSRDESFPAELRKKLFKSPVVEGDRLLESSDNLTLMNQLQIQHSLEMARKAVEKEQLEKRLKQLRLKLTAMSEDNWRYQPVEKLIGQH</sequence>
<keyword evidence="1" id="KW-0175">Coiled coil</keyword>
<dbReference type="Proteomes" id="UP001186944">
    <property type="component" value="Unassembled WGS sequence"/>
</dbReference>
<dbReference type="GO" id="GO:0016567">
    <property type="term" value="P:protein ubiquitination"/>
    <property type="evidence" value="ECO:0007669"/>
    <property type="project" value="InterPro"/>
</dbReference>
<feature type="coiled-coil region" evidence="1">
    <location>
        <begin position="53"/>
        <end position="80"/>
    </location>
</feature>
<dbReference type="GO" id="GO:0005680">
    <property type="term" value="C:anaphase-promoting complex"/>
    <property type="evidence" value="ECO:0007669"/>
    <property type="project" value="InterPro"/>
</dbReference>
<dbReference type="Pfam" id="PF17256">
    <property type="entry name" value="ANAPC16"/>
    <property type="match status" value="1"/>
</dbReference>
<accession>A0AA89BR75</accession>
<comment type="caution">
    <text evidence="2">The sequence shown here is derived from an EMBL/GenBank/DDBJ whole genome shotgun (WGS) entry which is preliminary data.</text>
</comment>
<name>A0AA89BR75_PINIB</name>
<gene>
    <name evidence="2" type="ORF">FSP39_016818</name>
</gene>
<dbReference type="AlphaFoldDB" id="A0AA89BR75"/>
<protein>
    <submittedName>
        <fullName evidence="2">Uncharacterized protein</fullName>
    </submittedName>
</protein>
<organism evidence="2 3">
    <name type="scientific">Pinctada imbricata</name>
    <name type="common">Atlantic pearl-oyster</name>
    <name type="synonym">Pinctada martensii</name>
    <dbReference type="NCBI Taxonomy" id="66713"/>
    <lineage>
        <taxon>Eukaryota</taxon>
        <taxon>Metazoa</taxon>
        <taxon>Spiralia</taxon>
        <taxon>Lophotrochozoa</taxon>
        <taxon>Mollusca</taxon>
        <taxon>Bivalvia</taxon>
        <taxon>Autobranchia</taxon>
        <taxon>Pteriomorphia</taxon>
        <taxon>Pterioida</taxon>
        <taxon>Pterioidea</taxon>
        <taxon>Pteriidae</taxon>
        <taxon>Pinctada</taxon>
    </lineage>
</organism>
<reference evidence="2" key="1">
    <citation type="submission" date="2019-08" db="EMBL/GenBank/DDBJ databases">
        <title>The improved chromosome-level genome for the pearl oyster Pinctada fucata martensii using PacBio sequencing and Hi-C.</title>
        <authorList>
            <person name="Zheng Z."/>
        </authorList>
    </citation>
    <scope>NUCLEOTIDE SEQUENCE</scope>
    <source>
        <strain evidence="2">ZZ-2019</strain>
        <tissue evidence="2">Adductor muscle</tissue>
    </source>
</reference>
<dbReference type="EMBL" id="VSWD01000010">
    <property type="protein sequence ID" value="KAK3091061.1"/>
    <property type="molecule type" value="Genomic_DNA"/>
</dbReference>
<evidence type="ECO:0000256" key="1">
    <source>
        <dbReference type="SAM" id="Coils"/>
    </source>
</evidence>
<proteinExistence type="predicted"/>